<dbReference type="NCBIfam" id="TIGR02593">
    <property type="entry name" value="CRISPR_cas5"/>
    <property type="match status" value="1"/>
</dbReference>
<dbReference type="EMBL" id="JARJBC010000017">
    <property type="protein sequence ID" value="MDF3292365.1"/>
    <property type="molecule type" value="Genomic_DNA"/>
</dbReference>
<dbReference type="CDD" id="cd09756">
    <property type="entry name" value="Cas5_I-E"/>
    <property type="match status" value="1"/>
</dbReference>
<evidence type="ECO:0000313" key="4">
    <source>
        <dbReference type="Proteomes" id="UP001216579"/>
    </source>
</evidence>
<comment type="caution">
    <text evidence="3">The sequence shown here is derived from an EMBL/GenBank/DDBJ whole genome shotgun (WGS) entry which is preliminary data.</text>
</comment>
<gene>
    <name evidence="3" type="primary">cas5e</name>
    <name evidence="3" type="ORF">P3G67_24645</name>
</gene>
<accession>A0ABT5ZRB1</accession>
<evidence type="ECO:0000256" key="2">
    <source>
        <dbReference type="SAM" id="MobiDB-lite"/>
    </source>
</evidence>
<dbReference type="RefSeq" id="WP_276095432.1">
    <property type="nucleotide sequence ID" value="NZ_JARJBC010000017.1"/>
</dbReference>
<sequence length="263" mass="28767">MSGMLLRLAGPLQSWGERSVFSPQRDTAPFPTRSGLIGMFAAAEGRNRDQDPGGYADLEFTVRIDRPGELLVDYHTVGGGQPKDRTAATSGGDHKGDAVITRRRYLADAVFVVAVTGPDADIARIADALHQPYWNPYLGRRSCIPDEPFVLRAQVEDPVHELLRTIPLSTPAAHYCEETSEAGTATVPVDFIWETYPLGPLPDDAVSVTITDVPVSYAQHARSHAKRRILRTTEPLAAKLQTSPGDLRQRLIGYATHTEQETA</sequence>
<keyword evidence="1" id="KW-0051">Antiviral defense</keyword>
<feature type="compositionally biased region" description="Basic and acidic residues" evidence="2">
    <location>
        <begin position="82"/>
        <end position="95"/>
    </location>
</feature>
<dbReference type="NCBIfam" id="TIGR01868">
    <property type="entry name" value="casD_Cas5e"/>
    <property type="match status" value="1"/>
</dbReference>
<dbReference type="Pfam" id="PF09704">
    <property type="entry name" value="Cas_Cas5d"/>
    <property type="match status" value="1"/>
</dbReference>
<evidence type="ECO:0000256" key="1">
    <source>
        <dbReference type="ARBA" id="ARBA00023118"/>
    </source>
</evidence>
<feature type="region of interest" description="Disordered" evidence="2">
    <location>
        <begin position="76"/>
        <end position="95"/>
    </location>
</feature>
<reference evidence="3 4" key="1">
    <citation type="submission" date="2023-03" db="EMBL/GenBank/DDBJ databases">
        <title>Draft genome sequence of Streptomyces sp. RB6PN23 isolated from peat swamp forest in Thailand.</title>
        <authorList>
            <person name="Klaysubun C."/>
            <person name="Duangmal K."/>
        </authorList>
    </citation>
    <scope>NUCLEOTIDE SEQUENCE [LARGE SCALE GENOMIC DNA]</scope>
    <source>
        <strain evidence="3 4">RB6PN23</strain>
    </source>
</reference>
<dbReference type="InterPro" id="IPR021124">
    <property type="entry name" value="CRISPR-assoc_prot_Cas5"/>
</dbReference>
<organism evidence="3 4">
    <name type="scientific">Streptomyces silvisoli</name>
    <dbReference type="NCBI Taxonomy" id="3034235"/>
    <lineage>
        <taxon>Bacteria</taxon>
        <taxon>Bacillati</taxon>
        <taxon>Actinomycetota</taxon>
        <taxon>Actinomycetes</taxon>
        <taxon>Kitasatosporales</taxon>
        <taxon>Streptomycetaceae</taxon>
        <taxon>Streptomyces</taxon>
    </lineage>
</organism>
<name>A0ABT5ZRB1_9ACTN</name>
<dbReference type="InterPro" id="IPR010147">
    <property type="entry name" value="CRISPR-assoc_prot_CasD"/>
</dbReference>
<dbReference type="Proteomes" id="UP001216579">
    <property type="component" value="Unassembled WGS sequence"/>
</dbReference>
<evidence type="ECO:0000313" key="3">
    <source>
        <dbReference type="EMBL" id="MDF3292365.1"/>
    </source>
</evidence>
<protein>
    <submittedName>
        <fullName evidence="3">Type I-E CRISPR-associated protein Cas5/CasD</fullName>
    </submittedName>
</protein>
<dbReference type="InterPro" id="IPR013422">
    <property type="entry name" value="CRISPR-assoc_prot_Cas5_N"/>
</dbReference>
<keyword evidence="4" id="KW-1185">Reference proteome</keyword>
<dbReference type="Gene3D" id="3.30.70.2660">
    <property type="match status" value="1"/>
</dbReference>
<proteinExistence type="predicted"/>